<name>A0ABX6PX43_9FIRM</name>
<dbReference type="NCBIfam" id="TIGR03544">
    <property type="entry name" value="DivI1A_domain"/>
    <property type="match status" value="1"/>
</dbReference>
<comment type="similarity">
    <text evidence="2">Belongs to the DivIVA family.</text>
</comment>
<dbReference type="RefSeq" id="WP_086035573.1">
    <property type="nucleotide sequence ID" value="NZ_CP046161.1"/>
</dbReference>
<dbReference type="InterPro" id="IPR019933">
    <property type="entry name" value="DivIVA_domain"/>
</dbReference>
<feature type="region of interest" description="Disordered" evidence="8">
    <location>
        <begin position="165"/>
        <end position="241"/>
    </location>
</feature>
<evidence type="ECO:0000313" key="9">
    <source>
        <dbReference type="EMBL" id="QKO30833.1"/>
    </source>
</evidence>
<dbReference type="PANTHER" id="PTHR35794:SF2">
    <property type="entry name" value="CELL DIVISION PROTEIN DIVIVA"/>
    <property type="match status" value="1"/>
</dbReference>
<keyword evidence="3" id="KW-0963">Cytoplasm</keyword>
<protein>
    <submittedName>
        <fullName evidence="9">DivIVA domain-containing protein</fullName>
    </submittedName>
</protein>
<feature type="compositionally biased region" description="Pro residues" evidence="8">
    <location>
        <begin position="170"/>
        <end position="188"/>
    </location>
</feature>
<feature type="compositionally biased region" description="Acidic residues" evidence="8">
    <location>
        <begin position="275"/>
        <end position="285"/>
    </location>
</feature>
<dbReference type="InterPro" id="IPR007793">
    <property type="entry name" value="DivIVA_fam"/>
</dbReference>
<feature type="coiled-coil region" evidence="7">
    <location>
        <begin position="119"/>
        <end position="146"/>
    </location>
</feature>
<feature type="compositionally biased region" description="Low complexity" evidence="8">
    <location>
        <begin position="223"/>
        <end position="235"/>
    </location>
</feature>
<dbReference type="Pfam" id="PF05103">
    <property type="entry name" value="DivIVA"/>
    <property type="match status" value="1"/>
</dbReference>
<evidence type="ECO:0000256" key="4">
    <source>
        <dbReference type="ARBA" id="ARBA00022618"/>
    </source>
</evidence>
<evidence type="ECO:0000313" key="10">
    <source>
        <dbReference type="Proteomes" id="UP000509623"/>
    </source>
</evidence>
<dbReference type="Gene3D" id="6.10.250.660">
    <property type="match status" value="1"/>
</dbReference>
<gene>
    <name evidence="9" type="ORF">GKP14_07375</name>
</gene>
<keyword evidence="6" id="KW-0131">Cell cycle</keyword>
<sequence>MLSLNDIKNKRFQKASLRGGYMREEVDDFLDEVESSYTALIQKTAQQHDELEHKKNEMRQMQEKMKSMQEQIQKYCAEEDEIKEALLSAQKMRDAALREARQQADSIVADANRKAKGIVTEASQEIEGEQEKLQAMKQAVSDFRSQLLRVYKQHLTLINALPHMEKKQPQPAPAPAVQPQPAPAPAVQPQPEKEPSYPQEAAAPAAKQEAPAAAEAEPEEEPCYPQEAAAPAAKKGPVPVTFADELDEPDYLTAKPFAPVKNENKADKSVSSFADDYDLDDEDASEIFSKKH</sequence>
<feature type="compositionally biased region" description="Low complexity" evidence="8">
    <location>
        <begin position="198"/>
        <end position="215"/>
    </location>
</feature>
<evidence type="ECO:0000256" key="1">
    <source>
        <dbReference type="ARBA" id="ARBA00004496"/>
    </source>
</evidence>
<accession>A0ABX6PX43</accession>
<keyword evidence="5 7" id="KW-0175">Coiled coil</keyword>
<proteinExistence type="inferred from homology"/>
<keyword evidence="10" id="KW-1185">Reference proteome</keyword>
<dbReference type="PANTHER" id="PTHR35794">
    <property type="entry name" value="CELL DIVISION PROTEIN DIVIVA"/>
    <property type="match status" value="1"/>
</dbReference>
<evidence type="ECO:0000256" key="7">
    <source>
        <dbReference type="SAM" id="Coils"/>
    </source>
</evidence>
<organism evidence="9 10">
    <name type="scientific">Caproicibacterium lactatifermentans</name>
    <dbReference type="NCBI Taxonomy" id="2666138"/>
    <lineage>
        <taxon>Bacteria</taxon>
        <taxon>Bacillati</taxon>
        <taxon>Bacillota</taxon>
        <taxon>Clostridia</taxon>
        <taxon>Eubacteriales</taxon>
        <taxon>Oscillospiraceae</taxon>
        <taxon>Caproicibacterium</taxon>
    </lineage>
</organism>
<evidence type="ECO:0000256" key="2">
    <source>
        <dbReference type="ARBA" id="ARBA00009008"/>
    </source>
</evidence>
<evidence type="ECO:0000256" key="8">
    <source>
        <dbReference type="SAM" id="MobiDB-lite"/>
    </source>
</evidence>
<evidence type="ECO:0000256" key="6">
    <source>
        <dbReference type="ARBA" id="ARBA00023306"/>
    </source>
</evidence>
<comment type="subcellular location">
    <subcellularLocation>
        <location evidence="1">Cytoplasm</location>
    </subcellularLocation>
</comment>
<evidence type="ECO:0000256" key="3">
    <source>
        <dbReference type="ARBA" id="ARBA00022490"/>
    </source>
</evidence>
<dbReference type="CDD" id="cd06503">
    <property type="entry name" value="ATP-synt_Fo_b"/>
    <property type="match status" value="1"/>
</dbReference>
<evidence type="ECO:0000256" key="5">
    <source>
        <dbReference type="ARBA" id="ARBA00023054"/>
    </source>
</evidence>
<reference evidence="10" key="1">
    <citation type="submission" date="2019-11" db="EMBL/GenBank/DDBJ databases">
        <authorList>
            <person name="Ren C."/>
            <person name="Wang H."/>
            <person name="Xu Y."/>
        </authorList>
    </citation>
    <scope>NUCLEOTIDE SEQUENCE [LARGE SCALE GENOMIC DNA]</scope>
    <source>
        <strain evidence="10">JNU-WLY1368</strain>
    </source>
</reference>
<feature type="coiled-coil region" evidence="7">
    <location>
        <begin position="41"/>
        <end position="85"/>
    </location>
</feature>
<dbReference type="EMBL" id="CP046161">
    <property type="protein sequence ID" value="QKO30833.1"/>
    <property type="molecule type" value="Genomic_DNA"/>
</dbReference>
<dbReference type="Proteomes" id="UP000509623">
    <property type="component" value="Chromosome"/>
</dbReference>
<feature type="region of interest" description="Disordered" evidence="8">
    <location>
        <begin position="254"/>
        <end position="292"/>
    </location>
</feature>
<keyword evidence="4" id="KW-0132">Cell division</keyword>